<keyword evidence="1" id="KW-0732">Signal</keyword>
<gene>
    <name evidence="2" type="ORF">LK12_00960</name>
</gene>
<feature type="signal peptide" evidence="1">
    <location>
        <begin position="1"/>
        <end position="22"/>
    </location>
</feature>
<dbReference type="EMBL" id="JTDI01000001">
    <property type="protein sequence ID" value="KHK92990.1"/>
    <property type="molecule type" value="Genomic_DNA"/>
</dbReference>
<dbReference type="RefSeq" id="WP_156135345.1">
    <property type="nucleotide sequence ID" value="NZ_JTDI01000001.1"/>
</dbReference>
<evidence type="ECO:0000256" key="1">
    <source>
        <dbReference type="SAM" id="SignalP"/>
    </source>
</evidence>
<keyword evidence="3" id="KW-1185">Reference proteome</keyword>
<evidence type="ECO:0000313" key="2">
    <source>
        <dbReference type="EMBL" id="KHK92990.1"/>
    </source>
</evidence>
<evidence type="ECO:0000313" key="3">
    <source>
        <dbReference type="Proteomes" id="UP000031057"/>
    </source>
</evidence>
<protein>
    <recommendedName>
        <fullName evidence="4">Lipoprotein</fullName>
    </recommendedName>
</protein>
<dbReference type="STRING" id="1348853.LK12_00960"/>
<accession>A0A0B1ZP99</accession>
<name>A0A0B1ZP99_9SPHN</name>
<dbReference type="OrthoDB" id="7506853at2"/>
<proteinExistence type="predicted"/>
<feature type="chain" id="PRO_5002084834" description="Lipoprotein" evidence="1">
    <location>
        <begin position="23"/>
        <end position="222"/>
    </location>
</feature>
<reference evidence="2 3" key="1">
    <citation type="submission" date="2014-10" db="EMBL/GenBank/DDBJ databases">
        <title>Genome sequence of Novosphingobium malaysiense MUSC 273(T).</title>
        <authorList>
            <person name="Lee L.-H."/>
        </authorList>
    </citation>
    <scope>NUCLEOTIDE SEQUENCE [LARGE SCALE GENOMIC DNA]</scope>
    <source>
        <strain evidence="2 3">MUSC 273</strain>
    </source>
</reference>
<dbReference type="Proteomes" id="UP000031057">
    <property type="component" value="Unassembled WGS sequence"/>
</dbReference>
<sequence>MRYAIVAAVSVAGGTLTAPSTAQPTDTPDLAAGASPPVDCELHVWPSSGLRSTYFGWFHGGIVDGAVQGRDGYRKLPETPLDPERQAEILQSLPLADLLKLPGYRAVIHKNAPDSRVVRRAQDRLTDEGTACYAELVVDDVFFQEDIVTGKYLKTLYRFRTFEGDTPARRFGTYSQVRLLHFPPTGPDDAEAALEELGKAYADAVGEFGKALNKPAGKKRGK</sequence>
<dbReference type="AlphaFoldDB" id="A0A0B1ZP99"/>
<comment type="caution">
    <text evidence="2">The sequence shown here is derived from an EMBL/GenBank/DDBJ whole genome shotgun (WGS) entry which is preliminary data.</text>
</comment>
<organism evidence="2 3">
    <name type="scientific">Novosphingobium malaysiense</name>
    <dbReference type="NCBI Taxonomy" id="1348853"/>
    <lineage>
        <taxon>Bacteria</taxon>
        <taxon>Pseudomonadati</taxon>
        <taxon>Pseudomonadota</taxon>
        <taxon>Alphaproteobacteria</taxon>
        <taxon>Sphingomonadales</taxon>
        <taxon>Sphingomonadaceae</taxon>
        <taxon>Novosphingobium</taxon>
    </lineage>
</organism>
<evidence type="ECO:0008006" key="4">
    <source>
        <dbReference type="Google" id="ProtNLM"/>
    </source>
</evidence>